<dbReference type="EMBL" id="JAEVFJ010000065">
    <property type="protein sequence ID" value="KAH8077246.1"/>
    <property type="molecule type" value="Genomic_DNA"/>
</dbReference>
<organism evidence="6 7">
    <name type="scientific">Cristinia sonorae</name>
    <dbReference type="NCBI Taxonomy" id="1940300"/>
    <lineage>
        <taxon>Eukaryota</taxon>
        <taxon>Fungi</taxon>
        <taxon>Dikarya</taxon>
        <taxon>Basidiomycota</taxon>
        <taxon>Agaricomycotina</taxon>
        <taxon>Agaricomycetes</taxon>
        <taxon>Agaricomycetidae</taxon>
        <taxon>Agaricales</taxon>
        <taxon>Pleurotineae</taxon>
        <taxon>Stephanosporaceae</taxon>
        <taxon>Cristinia</taxon>
    </lineage>
</organism>
<reference evidence="6" key="1">
    <citation type="journal article" date="2021" name="New Phytol.">
        <title>Evolutionary innovations through gain and loss of genes in the ectomycorrhizal Boletales.</title>
        <authorList>
            <person name="Wu G."/>
            <person name="Miyauchi S."/>
            <person name="Morin E."/>
            <person name="Kuo A."/>
            <person name="Drula E."/>
            <person name="Varga T."/>
            <person name="Kohler A."/>
            <person name="Feng B."/>
            <person name="Cao Y."/>
            <person name="Lipzen A."/>
            <person name="Daum C."/>
            <person name="Hundley H."/>
            <person name="Pangilinan J."/>
            <person name="Johnson J."/>
            <person name="Barry K."/>
            <person name="LaButti K."/>
            <person name="Ng V."/>
            <person name="Ahrendt S."/>
            <person name="Min B."/>
            <person name="Choi I.G."/>
            <person name="Park H."/>
            <person name="Plett J.M."/>
            <person name="Magnuson J."/>
            <person name="Spatafora J.W."/>
            <person name="Nagy L.G."/>
            <person name="Henrissat B."/>
            <person name="Grigoriev I.V."/>
            <person name="Yang Z.L."/>
            <person name="Xu J."/>
            <person name="Martin F.M."/>
        </authorList>
    </citation>
    <scope>NUCLEOTIDE SEQUENCE</scope>
    <source>
        <strain evidence="6">KKN 215</strain>
    </source>
</reference>
<evidence type="ECO:0000256" key="2">
    <source>
        <dbReference type="ARBA" id="ARBA00022797"/>
    </source>
</evidence>
<dbReference type="Proteomes" id="UP000813824">
    <property type="component" value="Unassembled WGS sequence"/>
</dbReference>
<protein>
    <submittedName>
        <fullName evidence="6">Alpha/beta-hydrolase</fullName>
    </submittedName>
</protein>
<evidence type="ECO:0000256" key="3">
    <source>
        <dbReference type="ARBA" id="ARBA00022801"/>
    </source>
</evidence>
<feature type="active site" description="Proton donor" evidence="4">
    <location>
        <position position="312"/>
    </location>
</feature>
<evidence type="ECO:0000313" key="6">
    <source>
        <dbReference type="EMBL" id="KAH8077246.1"/>
    </source>
</evidence>
<accession>A0A8K0UEE9</accession>
<dbReference type="PRINTS" id="PR00412">
    <property type="entry name" value="EPOXHYDRLASE"/>
</dbReference>
<feature type="domain" description="Epoxide hydrolase N-terminal" evidence="5">
    <location>
        <begin position="5"/>
        <end position="113"/>
    </location>
</feature>
<dbReference type="PANTHER" id="PTHR21661">
    <property type="entry name" value="EPOXIDE HYDROLASE 1-RELATED"/>
    <property type="match status" value="1"/>
</dbReference>
<proteinExistence type="inferred from homology"/>
<dbReference type="AlphaFoldDB" id="A0A8K0UEE9"/>
<dbReference type="InterPro" id="IPR016292">
    <property type="entry name" value="Epoxide_hydrolase"/>
</dbReference>
<dbReference type="Pfam" id="PF06441">
    <property type="entry name" value="EHN"/>
    <property type="match status" value="1"/>
</dbReference>
<feature type="active site" description="Nucleophile" evidence="4">
    <location>
        <position position="178"/>
    </location>
</feature>
<evidence type="ECO:0000259" key="5">
    <source>
        <dbReference type="Pfam" id="PF06441"/>
    </source>
</evidence>
<comment type="caution">
    <text evidence="6">The sequence shown here is derived from an EMBL/GenBank/DDBJ whole genome shotgun (WGS) entry which is preliminary data.</text>
</comment>
<dbReference type="Gene3D" id="3.40.50.1820">
    <property type="entry name" value="alpha/beta hydrolase"/>
    <property type="match status" value="1"/>
</dbReference>
<evidence type="ECO:0000313" key="7">
    <source>
        <dbReference type="Proteomes" id="UP000813824"/>
    </source>
</evidence>
<dbReference type="OrthoDB" id="7130006at2759"/>
<evidence type="ECO:0000256" key="4">
    <source>
        <dbReference type="PIRSR" id="PIRSR001112-1"/>
    </source>
</evidence>
<sequence length="393" mass="44711">MAESSFIVSVSDAEIDYLRKKLELVRFPDELEDAGWQYGVPMDTIRRLTARWKEGFDWRAAEAKINELPQFTRDIDVEGFGTLNIHYVHQKTDAKGAIPLLFIHGWPGHFMEVSKLLPLLTSNVGDEPKFHVVALSLPGFGFSEAPKKKGFMARQYAEVGHKLMLALGYNEYVVQGGDLGYSIARNIAYHYGPQHAKAWHTNMPYSGPPTFATSPLLYLRYLVTPYSAKDTKGFQRNRVWDAEGKGYMLIQQTKPQTIGCFMEDSPMGLLAWIYEKLVAWSDDYPWTDDEVLAWVSIYWFSRAGPAASFKIYYEGYHNPSVSRPSRSTTPFGISYFPNELFYTPKLWMRTVGNVVFESEHDSGGHFAAHERPDQLANDIKGLCKLKVVAEAFK</sequence>
<dbReference type="GO" id="GO:0097176">
    <property type="term" value="P:epoxide metabolic process"/>
    <property type="evidence" value="ECO:0007669"/>
    <property type="project" value="TreeGrafter"/>
</dbReference>
<comment type="similarity">
    <text evidence="1">Belongs to the peptidase S33 family.</text>
</comment>
<dbReference type="InterPro" id="IPR029058">
    <property type="entry name" value="AB_hydrolase_fold"/>
</dbReference>
<evidence type="ECO:0000256" key="1">
    <source>
        <dbReference type="ARBA" id="ARBA00010088"/>
    </source>
</evidence>
<dbReference type="GO" id="GO:0004301">
    <property type="term" value="F:epoxide hydrolase activity"/>
    <property type="evidence" value="ECO:0007669"/>
    <property type="project" value="TreeGrafter"/>
</dbReference>
<dbReference type="SUPFAM" id="SSF53474">
    <property type="entry name" value="alpha/beta-Hydrolases"/>
    <property type="match status" value="1"/>
</dbReference>
<keyword evidence="2" id="KW-0058">Aromatic hydrocarbons catabolism</keyword>
<dbReference type="PIRSF" id="PIRSF001112">
    <property type="entry name" value="Epoxide_hydrolase"/>
    <property type="match status" value="1"/>
</dbReference>
<dbReference type="InterPro" id="IPR000639">
    <property type="entry name" value="Epox_hydrolase-like"/>
</dbReference>
<gene>
    <name evidence="6" type="ORF">BXZ70DRAFT_902386</name>
</gene>
<dbReference type="InterPro" id="IPR010497">
    <property type="entry name" value="Epoxide_hydro_N"/>
</dbReference>
<dbReference type="PANTHER" id="PTHR21661:SF35">
    <property type="entry name" value="EPOXIDE HYDROLASE"/>
    <property type="match status" value="1"/>
</dbReference>
<keyword evidence="3" id="KW-0378">Hydrolase</keyword>
<feature type="active site" description="Proton acceptor" evidence="4">
    <location>
        <position position="365"/>
    </location>
</feature>
<name>A0A8K0UEE9_9AGAR</name>
<keyword evidence="7" id="KW-1185">Reference proteome</keyword>